<protein>
    <recommendedName>
        <fullName evidence="3">AmfS protein</fullName>
    </recommendedName>
</protein>
<dbReference type="Proteomes" id="UP000618795">
    <property type="component" value="Unassembled WGS sequence"/>
</dbReference>
<accession>A0A918MEM8</accession>
<name>A0A918MEM8_9ACTN</name>
<evidence type="ECO:0000313" key="2">
    <source>
        <dbReference type="Proteomes" id="UP000618795"/>
    </source>
</evidence>
<keyword evidence="2" id="KW-1185">Reference proteome</keyword>
<evidence type="ECO:0008006" key="3">
    <source>
        <dbReference type="Google" id="ProtNLM"/>
    </source>
</evidence>
<evidence type="ECO:0000313" key="1">
    <source>
        <dbReference type="EMBL" id="GGV14640.1"/>
    </source>
</evidence>
<reference evidence="1" key="2">
    <citation type="submission" date="2020-09" db="EMBL/GenBank/DDBJ databases">
        <authorList>
            <person name="Sun Q."/>
            <person name="Ohkuma M."/>
        </authorList>
    </citation>
    <scope>NUCLEOTIDE SEQUENCE</scope>
    <source>
        <strain evidence="1">JCM 4369</strain>
    </source>
</reference>
<sequence length="51" mass="5413">MTHHPRPQPGKDTTMALLDLQTLESDEYTHTGASTASLLSCVSAASVLLCL</sequence>
<organism evidence="1 2">
    <name type="scientific">Streptomyces filipinensis</name>
    <dbReference type="NCBI Taxonomy" id="66887"/>
    <lineage>
        <taxon>Bacteria</taxon>
        <taxon>Bacillati</taxon>
        <taxon>Actinomycetota</taxon>
        <taxon>Actinomycetes</taxon>
        <taxon>Kitasatosporales</taxon>
        <taxon>Streptomycetaceae</taxon>
        <taxon>Streptomyces</taxon>
    </lineage>
</organism>
<proteinExistence type="predicted"/>
<dbReference type="EMBL" id="BMTD01000016">
    <property type="protein sequence ID" value="GGV14640.1"/>
    <property type="molecule type" value="Genomic_DNA"/>
</dbReference>
<dbReference type="InterPro" id="IPR045825">
    <property type="entry name" value="RamS"/>
</dbReference>
<dbReference type="AlphaFoldDB" id="A0A918MEM8"/>
<dbReference type="NCBIfam" id="NF033212">
    <property type="entry name" value="SapB_AmfS_lanti"/>
    <property type="match status" value="1"/>
</dbReference>
<dbReference type="Pfam" id="PF19402">
    <property type="entry name" value="RamS"/>
    <property type="match status" value="1"/>
</dbReference>
<reference evidence="1" key="1">
    <citation type="journal article" date="2014" name="Int. J. Syst. Evol. Microbiol.">
        <title>Complete genome sequence of Corynebacterium casei LMG S-19264T (=DSM 44701T), isolated from a smear-ripened cheese.</title>
        <authorList>
            <consortium name="US DOE Joint Genome Institute (JGI-PGF)"/>
            <person name="Walter F."/>
            <person name="Albersmeier A."/>
            <person name="Kalinowski J."/>
            <person name="Ruckert C."/>
        </authorList>
    </citation>
    <scope>NUCLEOTIDE SEQUENCE</scope>
    <source>
        <strain evidence="1">JCM 4369</strain>
    </source>
</reference>
<comment type="caution">
    <text evidence="1">The sequence shown here is derived from an EMBL/GenBank/DDBJ whole genome shotgun (WGS) entry which is preliminary data.</text>
</comment>
<gene>
    <name evidence="1" type="ORF">GCM10010260_62320</name>
</gene>